<comment type="caution">
    <text evidence="2">The sequence shown here is derived from an EMBL/GenBank/DDBJ whole genome shotgun (WGS) entry which is preliminary data.</text>
</comment>
<feature type="signal peptide" evidence="1">
    <location>
        <begin position="1"/>
        <end position="24"/>
    </location>
</feature>
<feature type="chain" id="PRO_5030538845" evidence="1">
    <location>
        <begin position="25"/>
        <end position="84"/>
    </location>
</feature>
<organism evidence="2">
    <name type="scientific">Hellea balneolensis</name>
    <dbReference type="NCBI Taxonomy" id="287478"/>
    <lineage>
        <taxon>Bacteria</taxon>
        <taxon>Pseudomonadati</taxon>
        <taxon>Pseudomonadota</taxon>
        <taxon>Alphaproteobacteria</taxon>
        <taxon>Maricaulales</taxon>
        <taxon>Robiginitomaculaceae</taxon>
        <taxon>Hellea</taxon>
    </lineage>
</organism>
<feature type="non-terminal residue" evidence="2">
    <location>
        <position position="84"/>
    </location>
</feature>
<accession>A0A7V5NWG5</accession>
<sequence length="84" mass="8723">MRIRIVTAAVSGMAAMGMATTALAGNSVMAYEGVPSATCRAQMLQGVSVQNCNPGYVLHAAPADPRAPVNSYTSNPYGYLKTVE</sequence>
<proteinExistence type="predicted"/>
<name>A0A7V5NWG5_9PROT</name>
<dbReference type="AlphaFoldDB" id="A0A7V5NWG5"/>
<keyword evidence="1" id="KW-0732">Signal</keyword>
<reference evidence="2" key="1">
    <citation type="journal article" date="2020" name="mSystems">
        <title>Genome- and Community-Level Interaction Insights into Carbon Utilization and Element Cycling Functions of Hydrothermarchaeota in Hydrothermal Sediment.</title>
        <authorList>
            <person name="Zhou Z."/>
            <person name="Liu Y."/>
            <person name="Xu W."/>
            <person name="Pan J."/>
            <person name="Luo Z.H."/>
            <person name="Li M."/>
        </authorList>
    </citation>
    <scope>NUCLEOTIDE SEQUENCE [LARGE SCALE GENOMIC DNA]</scope>
    <source>
        <strain evidence="2">HyVt-538</strain>
    </source>
</reference>
<gene>
    <name evidence="2" type="ORF">ENK01_00310</name>
</gene>
<protein>
    <submittedName>
        <fullName evidence="2">Uncharacterized protein</fullName>
    </submittedName>
</protein>
<evidence type="ECO:0000313" key="2">
    <source>
        <dbReference type="EMBL" id="HHI88368.1"/>
    </source>
</evidence>
<dbReference type="Proteomes" id="UP000885806">
    <property type="component" value="Unassembled WGS sequence"/>
</dbReference>
<evidence type="ECO:0000256" key="1">
    <source>
        <dbReference type="SAM" id="SignalP"/>
    </source>
</evidence>
<dbReference type="EMBL" id="DROP01000021">
    <property type="protein sequence ID" value="HHI88368.1"/>
    <property type="molecule type" value="Genomic_DNA"/>
</dbReference>